<keyword evidence="2" id="KW-1185">Reference proteome</keyword>
<protein>
    <submittedName>
        <fullName evidence="1">Uncharacterized protein</fullName>
    </submittedName>
</protein>
<dbReference type="OrthoDB" id="416724at2759"/>
<proteinExistence type="predicted"/>
<name>A0A1Q9C2X7_SYMMI</name>
<accession>A0A1Q9C2X7</accession>
<organism evidence="1 2">
    <name type="scientific">Symbiodinium microadriaticum</name>
    <name type="common">Dinoflagellate</name>
    <name type="synonym">Zooxanthella microadriatica</name>
    <dbReference type="NCBI Taxonomy" id="2951"/>
    <lineage>
        <taxon>Eukaryota</taxon>
        <taxon>Sar</taxon>
        <taxon>Alveolata</taxon>
        <taxon>Dinophyceae</taxon>
        <taxon>Suessiales</taxon>
        <taxon>Symbiodiniaceae</taxon>
        <taxon>Symbiodinium</taxon>
    </lineage>
</organism>
<dbReference type="AlphaFoldDB" id="A0A1Q9C2X7"/>
<reference evidence="1 2" key="1">
    <citation type="submission" date="2016-02" db="EMBL/GenBank/DDBJ databases">
        <title>Genome analysis of coral dinoflagellate symbionts highlights evolutionary adaptations to a symbiotic lifestyle.</title>
        <authorList>
            <person name="Aranda M."/>
            <person name="Li Y."/>
            <person name="Liew Y.J."/>
            <person name="Baumgarten S."/>
            <person name="Simakov O."/>
            <person name="Wilson M."/>
            <person name="Piel J."/>
            <person name="Ashoor H."/>
            <person name="Bougouffa S."/>
            <person name="Bajic V.B."/>
            <person name="Ryu T."/>
            <person name="Ravasi T."/>
            <person name="Bayer T."/>
            <person name="Micklem G."/>
            <person name="Kim H."/>
            <person name="Bhak J."/>
            <person name="Lajeunesse T.C."/>
            <person name="Voolstra C.R."/>
        </authorList>
    </citation>
    <scope>NUCLEOTIDE SEQUENCE [LARGE SCALE GENOMIC DNA]</scope>
    <source>
        <strain evidence="1 2">CCMP2467</strain>
    </source>
</reference>
<sequence length="184" mass="20568">MPFCDFRWALLVGFVAVPEWLDSPGGFGCVTWCANWKMSRCGLMCELVHAKEPELQQESPSAESSSSAAPVQDSDASCYDTMRTQLQQKVLGDLQNLFGLSDAYQVLAVAMTMIDRFQEQKVKFASEACARSLASFAFTCSGVVDEDIKRRQYLDHLVSTHVMSVKDMRTKECWWAMLLPSKGA</sequence>
<gene>
    <name evidence="1" type="ORF">AK812_SmicGene42673</name>
</gene>
<dbReference type="Proteomes" id="UP000186817">
    <property type="component" value="Unassembled WGS sequence"/>
</dbReference>
<comment type="caution">
    <text evidence="1">The sequence shown here is derived from an EMBL/GenBank/DDBJ whole genome shotgun (WGS) entry which is preliminary data.</text>
</comment>
<dbReference type="EMBL" id="LSRX01001800">
    <property type="protein sequence ID" value="OLP77279.1"/>
    <property type="molecule type" value="Genomic_DNA"/>
</dbReference>
<evidence type="ECO:0000313" key="1">
    <source>
        <dbReference type="EMBL" id="OLP77279.1"/>
    </source>
</evidence>
<evidence type="ECO:0000313" key="2">
    <source>
        <dbReference type="Proteomes" id="UP000186817"/>
    </source>
</evidence>